<name>A0A1W1BDP8_9ZZZZ</name>
<sequence>MQLVASRIKFIEDIKETETIRQVIDAFKIYRATCKRRIERGLPL</sequence>
<reference evidence="1" key="1">
    <citation type="submission" date="2016-10" db="EMBL/GenBank/DDBJ databases">
        <authorList>
            <person name="de Groot N.N."/>
        </authorList>
    </citation>
    <scope>NUCLEOTIDE SEQUENCE</scope>
</reference>
<dbReference type="EMBL" id="FPHE01000022">
    <property type="protein sequence ID" value="SFV51617.1"/>
    <property type="molecule type" value="Genomic_DNA"/>
</dbReference>
<accession>A0A1W1BDP8</accession>
<organism evidence="1">
    <name type="scientific">hydrothermal vent metagenome</name>
    <dbReference type="NCBI Taxonomy" id="652676"/>
    <lineage>
        <taxon>unclassified sequences</taxon>
        <taxon>metagenomes</taxon>
        <taxon>ecological metagenomes</taxon>
    </lineage>
</organism>
<gene>
    <name evidence="1" type="ORF">MNB_SV-12-332</name>
</gene>
<proteinExistence type="predicted"/>
<dbReference type="AlphaFoldDB" id="A0A1W1BDP8"/>
<evidence type="ECO:0000313" key="1">
    <source>
        <dbReference type="EMBL" id="SFV51617.1"/>
    </source>
</evidence>
<protein>
    <submittedName>
        <fullName evidence="1">Uncharacterized protein</fullName>
    </submittedName>
</protein>